<evidence type="ECO:0000313" key="5">
    <source>
        <dbReference type="Proteomes" id="UP001183777"/>
    </source>
</evidence>
<evidence type="ECO:0000313" key="4">
    <source>
        <dbReference type="EMBL" id="MDT0429934.1"/>
    </source>
</evidence>
<dbReference type="SUPFAM" id="SSF53335">
    <property type="entry name" value="S-adenosyl-L-methionine-dependent methyltransferases"/>
    <property type="match status" value="1"/>
</dbReference>
<dbReference type="Pfam" id="PF13649">
    <property type="entry name" value="Methyltransf_25"/>
    <property type="match status" value="1"/>
</dbReference>
<keyword evidence="5" id="KW-1185">Reference proteome</keyword>
<comment type="caution">
    <text evidence="4">The sequence shown here is derived from an EMBL/GenBank/DDBJ whole genome shotgun (WGS) entry which is preliminary data.</text>
</comment>
<dbReference type="Proteomes" id="UP001183777">
    <property type="component" value="Unassembled WGS sequence"/>
</dbReference>
<name>A0ABU2RPQ4_9ACTN</name>
<dbReference type="InterPro" id="IPR029063">
    <property type="entry name" value="SAM-dependent_MTases_sf"/>
</dbReference>
<dbReference type="GO" id="GO:0032259">
    <property type="term" value="P:methylation"/>
    <property type="evidence" value="ECO:0007669"/>
    <property type="project" value="UniProtKB-KW"/>
</dbReference>
<keyword evidence="2 4" id="KW-0808">Transferase</keyword>
<dbReference type="InterPro" id="IPR041698">
    <property type="entry name" value="Methyltransf_25"/>
</dbReference>
<dbReference type="CDD" id="cd02440">
    <property type="entry name" value="AdoMet_MTases"/>
    <property type="match status" value="1"/>
</dbReference>
<feature type="domain" description="Methyltransferase" evidence="3">
    <location>
        <begin position="50"/>
        <end position="147"/>
    </location>
</feature>
<accession>A0ABU2RPQ4</accession>
<dbReference type="Gene3D" id="3.40.50.150">
    <property type="entry name" value="Vaccinia Virus protein VP39"/>
    <property type="match status" value="1"/>
</dbReference>
<protein>
    <submittedName>
        <fullName evidence="4">Class I SAM-dependent methyltransferase</fullName>
        <ecNumber evidence="4">2.1.-.-</ecNumber>
    </submittedName>
</protein>
<dbReference type="EC" id="2.1.-.-" evidence="4"/>
<gene>
    <name evidence="4" type="ORF">RM649_20090</name>
</gene>
<evidence type="ECO:0000259" key="3">
    <source>
        <dbReference type="Pfam" id="PF13649"/>
    </source>
</evidence>
<dbReference type="EMBL" id="JAVREX010000008">
    <property type="protein sequence ID" value="MDT0429934.1"/>
    <property type="molecule type" value="Genomic_DNA"/>
</dbReference>
<dbReference type="RefSeq" id="WP_200692885.1">
    <property type="nucleotide sequence ID" value="NZ_JAVREX010000008.1"/>
</dbReference>
<evidence type="ECO:0000256" key="1">
    <source>
        <dbReference type="ARBA" id="ARBA00022603"/>
    </source>
</evidence>
<dbReference type="PANTHER" id="PTHR43861:SF1">
    <property type="entry name" value="TRANS-ACONITATE 2-METHYLTRANSFERASE"/>
    <property type="match status" value="1"/>
</dbReference>
<proteinExistence type="predicted"/>
<evidence type="ECO:0000256" key="2">
    <source>
        <dbReference type="ARBA" id="ARBA00022679"/>
    </source>
</evidence>
<organism evidence="4 5">
    <name type="scientific">Streptomyces salyersiae</name>
    <dbReference type="NCBI Taxonomy" id="3075530"/>
    <lineage>
        <taxon>Bacteria</taxon>
        <taxon>Bacillati</taxon>
        <taxon>Actinomycetota</taxon>
        <taxon>Actinomycetes</taxon>
        <taxon>Kitasatosporales</taxon>
        <taxon>Streptomycetaceae</taxon>
        <taxon>Streptomyces</taxon>
    </lineage>
</organism>
<dbReference type="PANTHER" id="PTHR43861">
    <property type="entry name" value="TRANS-ACONITATE 2-METHYLTRANSFERASE-RELATED"/>
    <property type="match status" value="1"/>
</dbReference>
<reference evidence="5" key="1">
    <citation type="submission" date="2023-07" db="EMBL/GenBank/DDBJ databases">
        <title>30 novel species of actinomycetes from the DSMZ collection.</title>
        <authorList>
            <person name="Nouioui I."/>
        </authorList>
    </citation>
    <scope>NUCLEOTIDE SEQUENCE [LARGE SCALE GENOMIC DNA]</scope>
    <source>
        <strain evidence="5">DSM 41770</strain>
    </source>
</reference>
<keyword evidence="1 4" id="KW-0489">Methyltransferase</keyword>
<sequence>MGVSMATARTWVERWERQQERYAVDREERFTVIADVVEHIVVGRADPLLLDLGCGPGSLAARLAARFPHAEIVAADMDPVLLELGRTHHADAARYVDTVVGADGWTDALQLGRPLDAAVSTTALHYLTEPVLLRTYRALASLLRPGGVLVNGDHFPPDAAACSELTAHVGRRRSERTGGHACEDWRSWWGAAARDPELSDLLGERRRRHALHGGSGGDERVTVGRHTALLRRAGFAHVAPVWQFGDSTVLVAVMGDTDGLSAPAGT</sequence>
<dbReference type="GO" id="GO:0008168">
    <property type="term" value="F:methyltransferase activity"/>
    <property type="evidence" value="ECO:0007669"/>
    <property type="project" value="UniProtKB-KW"/>
</dbReference>